<gene>
    <name evidence="1" type="ORF">AVEN_227353_1</name>
</gene>
<dbReference type="PANTHER" id="PTHR46409:SF1">
    <property type="entry name" value="HTH PSQ-TYPE DOMAIN-CONTAINING PROTEIN"/>
    <property type="match status" value="1"/>
</dbReference>
<reference evidence="1 2" key="1">
    <citation type="journal article" date="2019" name="Sci. Rep.">
        <title>Orb-weaving spider Araneus ventricosus genome elucidates the spidroin gene catalogue.</title>
        <authorList>
            <person name="Kono N."/>
            <person name="Nakamura H."/>
            <person name="Ohtoshi R."/>
            <person name="Moran D.A.P."/>
            <person name="Shinohara A."/>
            <person name="Yoshida Y."/>
            <person name="Fujiwara M."/>
            <person name="Mori M."/>
            <person name="Tomita M."/>
            <person name="Arakawa K."/>
        </authorList>
    </citation>
    <scope>NUCLEOTIDE SEQUENCE [LARGE SCALE GENOMIC DNA]</scope>
</reference>
<dbReference type="PANTHER" id="PTHR46409">
    <property type="entry name" value="HTH PSQ-TYPE DOMAIN-CONTAINING PROTEIN"/>
    <property type="match status" value="1"/>
</dbReference>
<dbReference type="Proteomes" id="UP000499080">
    <property type="component" value="Unassembled WGS sequence"/>
</dbReference>
<proteinExistence type="predicted"/>
<name>A0A4Y2GVF3_ARAVE</name>
<dbReference type="EMBL" id="BGPR01001566">
    <property type="protein sequence ID" value="GBM56849.1"/>
    <property type="molecule type" value="Genomic_DNA"/>
</dbReference>
<dbReference type="AlphaFoldDB" id="A0A4Y2GVF3"/>
<keyword evidence="2" id="KW-1185">Reference proteome</keyword>
<accession>A0A4Y2GVF3</accession>
<evidence type="ECO:0000313" key="1">
    <source>
        <dbReference type="EMBL" id="GBM56849.1"/>
    </source>
</evidence>
<organism evidence="1 2">
    <name type="scientific">Araneus ventricosus</name>
    <name type="common">Orbweaver spider</name>
    <name type="synonym">Epeira ventricosa</name>
    <dbReference type="NCBI Taxonomy" id="182803"/>
    <lineage>
        <taxon>Eukaryota</taxon>
        <taxon>Metazoa</taxon>
        <taxon>Ecdysozoa</taxon>
        <taxon>Arthropoda</taxon>
        <taxon>Chelicerata</taxon>
        <taxon>Arachnida</taxon>
        <taxon>Araneae</taxon>
        <taxon>Araneomorphae</taxon>
        <taxon>Entelegynae</taxon>
        <taxon>Araneoidea</taxon>
        <taxon>Araneidae</taxon>
        <taxon>Araneus</taxon>
    </lineage>
</organism>
<comment type="caution">
    <text evidence="1">The sequence shown here is derived from an EMBL/GenBank/DDBJ whole genome shotgun (WGS) entry which is preliminary data.</text>
</comment>
<evidence type="ECO:0000313" key="2">
    <source>
        <dbReference type="Proteomes" id="UP000499080"/>
    </source>
</evidence>
<sequence length="107" mass="12310">MVYVDFIKWENVTEPPLTERFSDDMISKAIVNRAIIQETILPTIKGFPSHTQATERIVKEVTEAAVAICGPSRRDGFIRNRLKSRNLIPNMITVHCNFDGFLRFFLI</sequence>
<dbReference type="OrthoDB" id="6617942at2759"/>
<protein>
    <submittedName>
        <fullName evidence="1">Uncharacterized protein</fullName>
    </submittedName>
</protein>